<keyword evidence="1" id="KW-0808">Transferase</keyword>
<dbReference type="SUPFAM" id="SSF56672">
    <property type="entry name" value="DNA/RNA polymerases"/>
    <property type="match status" value="1"/>
</dbReference>
<dbReference type="InterPro" id="IPR043502">
    <property type="entry name" value="DNA/RNA_pol_sf"/>
</dbReference>
<dbReference type="PROSITE" id="PS50879">
    <property type="entry name" value="RNASE_H_1"/>
    <property type="match status" value="1"/>
</dbReference>
<evidence type="ECO:0000256" key="1">
    <source>
        <dbReference type="ARBA" id="ARBA00022679"/>
    </source>
</evidence>
<dbReference type="CDD" id="cd09279">
    <property type="entry name" value="RNase_HI_like"/>
    <property type="match status" value="1"/>
</dbReference>
<evidence type="ECO:0000256" key="2">
    <source>
        <dbReference type="ARBA" id="ARBA00022695"/>
    </source>
</evidence>
<gene>
    <name evidence="9" type="primary">LOC125314137</name>
</gene>
<dbReference type="Pfam" id="PF13456">
    <property type="entry name" value="RVT_3"/>
    <property type="match status" value="1"/>
</dbReference>
<evidence type="ECO:0000259" key="7">
    <source>
        <dbReference type="PROSITE" id="PS50879"/>
    </source>
</evidence>
<dbReference type="PANTHER" id="PTHR48475">
    <property type="entry name" value="RIBONUCLEASE H"/>
    <property type="match status" value="1"/>
</dbReference>
<keyword evidence="2" id="KW-0548">Nucleotidyltransferase</keyword>
<dbReference type="PANTHER" id="PTHR48475:SF1">
    <property type="entry name" value="RNASE H TYPE-1 DOMAIN-CONTAINING PROTEIN"/>
    <property type="match status" value="1"/>
</dbReference>
<dbReference type="InterPro" id="IPR043128">
    <property type="entry name" value="Rev_trsase/Diguanyl_cyclase"/>
</dbReference>
<evidence type="ECO:0000256" key="6">
    <source>
        <dbReference type="ARBA" id="ARBA00022918"/>
    </source>
</evidence>
<keyword evidence="6" id="KW-0695">RNA-directed DNA polymerase</keyword>
<accession>A0ABM3H4Q0</accession>
<evidence type="ECO:0000256" key="4">
    <source>
        <dbReference type="ARBA" id="ARBA00022759"/>
    </source>
</evidence>
<dbReference type="Gene3D" id="3.30.70.270">
    <property type="match status" value="1"/>
</dbReference>
<evidence type="ECO:0000313" key="9">
    <source>
        <dbReference type="RefSeq" id="XP_048131576.1"/>
    </source>
</evidence>
<sequence>MVSSRGIEIDPSKVKAICEPRPPSSVKEVRGSLGRLNYVARFISQLSESARPFFKLLKKNAKIVWDIECRTAFLKIQHYPTHSPVPVPPVPGVPLILYPTIHKESLGAVLVRKRPSDGKECAIYYLSKKFSDSKTNYSEVEKTCVALVWVLHGLRQYTLHHQIMLTTECDPINYLLEKPALVGKLAKWQILISEFDVQTMTQKSVKVRAIADMLAENAAGPQAGDEIDPLDDRVLLVTAERWIMYFDGAVNLSGSGTGAVLISPDGQHYPIAAKLLFPCTNNIAEYEARILGLQAAMEMEIRRPEVYGDSALIILRTEGKWKTRDPKLIPYHEFLEDIIEEFDEIAFEYLPRALNRFADALATLSSMFQVTAGSDIEPLRIEILKHSAYSMLIEEEADGEPWYQDIKVYLQTRKFPESSEATDRKYPMKLSSKFFLGSDTLYKRSYDSVLPRCVDAKEANQLMTEIHEASSYANVTAKNVAGFLRRDIFARYGAPEAIIIDNGSNLNNKVVDEVLGMGQFVKSQDPPLARILRRVNTKGQLVFAAQVHLMR</sequence>
<dbReference type="RefSeq" id="XP_048131576.1">
    <property type="nucleotide sequence ID" value="XM_048275619.1"/>
</dbReference>
<dbReference type="Pfam" id="PF17917">
    <property type="entry name" value="RT_RNaseH"/>
    <property type="match status" value="1"/>
</dbReference>
<dbReference type="Gene3D" id="3.30.420.10">
    <property type="entry name" value="Ribonuclease H-like superfamily/Ribonuclease H"/>
    <property type="match status" value="2"/>
</dbReference>
<feature type="domain" description="RNase H type-1" evidence="7">
    <location>
        <begin position="238"/>
        <end position="367"/>
    </location>
</feature>
<evidence type="ECO:0000256" key="5">
    <source>
        <dbReference type="ARBA" id="ARBA00022801"/>
    </source>
</evidence>
<reference evidence="9" key="1">
    <citation type="submission" date="2025-08" db="UniProtKB">
        <authorList>
            <consortium name="RefSeq"/>
        </authorList>
    </citation>
    <scope>IDENTIFICATION</scope>
    <source>
        <tissue evidence="9">Leaf</tissue>
    </source>
</reference>
<organism evidence="8 9">
    <name type="scientific">Rhodamnia argentea</name>
    <dbReference type="NCBI Taxonomy" id="178133"/>
    <lineage>
        <taxon>Eukaryota</taxon>
        <taxon>Viridiplantae</taxon>
        <taxon>Streptophyta</taxon>
        <taxon>Embryophyta</taxon>
        <taxon>Tracheophyta</taxon>
        <taxon>Spermatophyta</taxon>
        <taxon>Magnoliopsida</taxon>
        <taxon>eudicotyledons</taxon>
        <taxon>Gunneridae</taxon>
        <taxon>Pentapetalae</taxon>
        <taxon>rosids</taxon>
        <taxon>malvids</taxon>
        <taxon>Myrtales</taxon>
        <taxon>Myrtaceae</taxon>
        <taxon>Myrtoideae</taxon>
        <taxon>Myrteae</taxon>
        <taxon>Australasian group</taxon>
        <taxon>Rhodamnia</taxon>
    </lineage>
</organism>
<dbReference type="InterPro" id="IPR012337">
    <property type="entry name" value="RNaseH-like_sf"/>
</dbReference>
<keyword evidence="8" id="KW-1185">Reference proteome</keyword>
<keyword evidence="4" id="KW-0255">Endonuclease</keyword>
<evidence type="ECO:0000256" key="3">
    <source>
        <dbReference type="ARBA" id="ARBA00022722"/>
    </source>
</evidence>
<dbReference type="InterPro" id="IPR036397">
    <property type="entry name" value="RNaseH_sf"/>
</dbReference>
<name>A0ABM3H4Q0_9MYRT</name>
<keyword evidence="5" id="KW-0378">Hydrolase</keyword>
<dbReference type="InterPro" id="IPR002156">
    <property type="entry name" value="RNaseH_domain"/>
</dbReference>
<protein>
    <submittedName>
        <fullName evidence="9">Uncharacterized protein LOC125314137</fullName>
    </submittedName>
</protein>
<dbReference type="Proteomes" id="UP000827889">
    <property type="component" value="Chromosome 3"/>
</dbReference>
<dbReference type="SUPFAM" id="SSF53098">
    <property type="entry name" value="Ribonuclease H-like"/>
    <property type="match status" value="1"/>
</dbReference>
<proteinExistence type="predicted"/>
<dbReference type="InterPro" id="IPR041373">
    <property type="entry name" value="RT_RNaseH"/>
</dbReference>
<keyword evidence="3" id="KW-0540">Nuclease</keyword>
<dbReference type="GeneID" id="125314137"/>
<evidence type="ECO:0000313" key="8">
    <source>
        <dbReference type="Proteomes" id="UP000827889"/>
    </source>
</evidence>